<dbReference type="Proteomes" id="UP001396334">
    <property type="component" value="Unassembled WGS sequence"/>
</dbReference>
<accession>A0ABR2S5C0</accession>
<dbReference type="EMBL" id="JBBPBN010000017">
    <property type="protein sequence ID" value="KAK9020258.1"/>
    <property type="molecule type" value="Genomic_DNA"/>
</dbReference>
<keyword evidence="3" id="KW-1185">Reference proteome</keyword>
<organism evidence="2 3">
    <name type="scientific">Hibiscus sabdariffa</name>
    <name type="common">roselle</name>
    <dbReference type="NCBI Taxonomy" id="183260"/>
    <lineage>
        <taxon>Eukaryota</taxon>
        <taxon>Viridiplantae</taxon>
        <taxon>Streptophyta</taxon>
        <taxon>Embryophyta</taxon>
        <taxon>Tracheophyta</taxon>
        <taxon>Spermatophyta</taxon>
        <taxon>Magnoliopsida</taxon>
        <taxon>eudicotyledons</taxon>
        <taxon>Gunneridae</taxon>
        <taxon>Pentapetalae</taxon>
        <taxon>rosids</taxon>
        <taxon>malvids</taxon>
        <taxon>Malvales</taxon>
        <taxon>Malvaceae</taxon>
        <taxon>Malvoideae</taxon>
        <taxon>Hibiscus</taxon>
    </lineage>
</organism>
<sequence>MTLSYQSYSANVGVLVGYVVLEITLSVAILYLAHSIRLSKSIQSINRIQMLCWRNWGSGEPPYMLCWRNEGSRKHLYMLCWRNGSLGEPPYLLCYRCGSYDLLA</sequence>
<comment type="caution">
    <text evidence="2">The sequence shown here is derived from an EMBL/GenBank/DDBJ whole genome shotgun (WGS) entry which is preliminary data.</text>
</comment>
<keyword evidence="1" id="KW-1133">Transmembrane helix</keyword>
<proteinExistence type="predicted"/>
<evidence type="ECO:0000256" key="1">
    <source>
        <dbReference type="SAM" id="Phobius"/>
    </source>
</evidence>
<evidence type="ECO:0000313" key="3">
    <source>
        <dbReference type="Proteomes" id="UP001396334"/>
    </source>
</evidence>
<keyword evidence="1" id="KW-0472">Membrane</keyword>
<keyword evidence="1" id="KW-0812">Transmembrane</keyword>
<gene>
    <name evidence="2" type="ORF">V6N11_054748</name>
</gene>
<protein>
    <submittedName>
        <fullName evidence="2">Uncharacterized protein</fullName>
    </submittedName>
</protein>
<evidence type="ECO:0000313" key="2">
    <source>
        <dbReference type="EMBL" id="KAK9020258.1"/>
    </source>
</evidence>
<name>A0ABR2S5C0_9ROSI</name>
<reference evidence="2 3" key="1">
    <citation type="journal article" date="2024" name="G3 (Bethesda)">
        <title>Genome assembly of Hibiscus sabdariffa L. provides insights into metabolisms of medicinal natural products.</title>
        <authorList>
            <person name="Kim T."/>
        </authorList>
    </citation>
    <scope>NUCLEOTIDE SEQUENCE [LARGE SCALE GENOMIC DNA]</scope>
    <source>
        <strain evidence="2">TK-2024</strain>
        <tissue evidence="2">Old leaves</tissue>
    </source>
</reference>
<feature type="transmembrane region" description="Helical" evidence="1">
    <location>
        <begin position="12"/>
        <end position="33"/>
    </location>
</feature>